<keyword evidence="3" id="KW-1185">Reference proteome</keyword>
<evidence type="ECO:0000313" key="3">
    <source>
        <dbReference type="Proteomes" id="UP000799049"/>
    </source>
</evidence>
<dbReference type="Gene3D" id="2.130.10.10">
    <property type="entry name" value="YVTN repeat-like/Quinoprotein amine dehydrogenase"/>
    <property type="match status" value="1"/>
</dbReference>
<accession>A0A8K0F4F2</accession>
<dbReference type="EMBL" id="VRVR01000006">
    <property type="protein sequence ID" value="KAF0853004.1"/>
    <property type="molecule type" value="Genomic_DNA"/>
</dbReference>
<dbReference type="AlphaFoldDB" id="A0A8K0F4F2"/>
<feature type="transmembrane region" description="Helical" evidence="1">
    <location>
        <begin position="1063"/>
        <end position="1082"/>
    </location>
</feature>
<proteinExistence type="predicted"/>
<dbReference type="InterPro" id="IPR015943">
    <property type="entry name" value="WD40/YVTN_repeat-like_dom_sf"/>
</dbReference>
<name>A0A8K0F4F2_ANDGO</name>
<keyword evidence="1" id="KW-0472">Membrane</keyword>
<keyword evidence="1" id="KW-1133">Transmembrane helix</keyword>
<dbReference type="Proteomes" id="UP000799049">
    <property type="component" value="Unassembled WGS sequence"/>
</dbReference>
<protein>
    <submittedName>
        <fullName evidence="2">Putative mitochondrial protein</fullName>
    </submittedName>
</protein>
<comment type="caution">
    <text evidence="2">The sequence shown here is derived from an EMBL/GenBank/DDBJ whole genome shotgun (WGS) entry which is preliminary data.</text>
</comment>
<organism evidence="2 3">
    <name type="scientific">Andalucia godoyi</name>
    <name type="common">Flagellate</name>
    <dbReference type="NCBI Taxonomy" id="505711"/>
    <lineage>
        <taxon>Eukaryota</taxon>
        <taxon>Discoba</taxon>
        <taxon>Jakobida</taxon>
        <taxon>Andalucina</taxon>
        <taxon>Andaluciidae</taxon>
        <taxon>Andalucia</taxon>
    </lineage>
</organism>
<keyword evidence="1" id="KW-0812">Transmembrane</keyword>
<sequence>MTILRPALLRVHSSPAVTWCVNLCVDPATSPRQEPLFAWTTRSELHVGYLSARYSLVSLESVDAGSAILRSCMQQVPDAGYATLPFQVLLATSHDLWFLAIDARTLQVSVHCVSPLAIAESSRTRFCTSILPLSKGFLYSSMLHMRHVDILKPSSEWPEFEFSSPGAGLASATDLFSPSRCIHTMQRIPNVELYASEGSDCVCAVTTLIGPHIGIPVVSLDVMMYLPADSSLMPFSSVPFPSVRKEDNATFPRFLFPLRSISNYLLSFSSTVLYLVCIQDPCVIQAALHLDCGVLEECFPFECYLDAPLSYTSYAPTENAIVESFVLLYADGKIVEVTVGTVPGNSVPQLQPRRRIDLNCKNFSFGCRVSAMTDTMMVFDRFSNSVALSSLNPSVHPVASITTFSIVSESGSCPPVVDFAVSGEAILRQNASPKYLSIVPGAERLTSLSKAFCALELSRSLPEFQLCSGVFCSAASEGDVFILVSFVSDSVLLRLSGDVMSDTGNVLIRKEVASISFCAMKTYCVQVFRSGFSVAFFSGQRFEFDDLNYAFQHSCVLGNSVLLSCAKHPRQLFYCSLPSVPSSTVFFSLAACLETDAEISCMHSYLSKKHGRNFGVVCTYSGRVLLLEFSRVSANVQVIAEGVCPVPVADTERDDALISFIPHSAQLFDGAESVHVLVGLRNGAVVELSLDQSSTHLSVVHTSVLGSDPVSLFVADYTTGRCFAYCGAFWIGHLFDDRVFFSSLLIPSLGSSPSLLPFSGYCGHSADTVLSLVNESGELLLLSVDQSLHLTKEESDICFDGMLRRLLPFPGGAMILSSYNDASNSTVFYLRTDPSASWQRLETCEGRLLAFSDPPVRIGDSACFVFSFLLQVETNDFKLKTRSINLGDGIVRPLVQYDSVVRVDGFCCVSLGEEAFILFSTDDGIFGMSVASSGSDDGGGNNMGDGGSSKFRVSPPTIEVELMRSSGSTVAISSRFAGTSVLQLAKSSLPGIPIQAKTVANFKRMSVPLDMVFLDSARWLLHTDKLGSIRASPIAGDAESEYFNVGEACGRMRKIDIDCLGTLRSGAITMSITGSIFVLLFLNDDEMDVVQRLNSSARDPAKQYIPPLSRPSADLSALRFRRSRAVLAQMAAENEKYVTVSKTLQQLFCTLTGEQPFS</sequence>
<evidence type="ECO:0000256" key="1">
    <source>
        <dbReference type="SAM" id="Phobius"/>
    </source>
</evidence>
<evidence type="ECO:0000313" key="2">
    <source>
        <dbReference type="EMBL" id="KAF0853004.1"/>
    </source>
</evidence>
<reference evidence="2" key="1">
    <citation type="submission" date="2019-09" db="EMBL/GenBank/DDBJ databases">
        <title>The Mitochondrial Proteome of the Jakobid, Andalucia godoyi, a Protist With the Most Gene-Rich and Bacteria-Like Mitochondrial Genome.</title>
        <authorList>
            <person name="Gray M.W."/>
            <person name="Burger G."/>
            <person name="Derelle R."/>
            <person name="Klimes V."/>
            <person name="Leger M."/>
            <person name="Sarrasin M."/>
            <person name="Vlcek C."/>
            <person name="Roger A.J."/>
            <person name="Elias M."/>
            <person name="Lang B.F."/>
        </authorList>
    </citation>
    <scope>NUCLEOTIDE SEQUENCE</scope>
    <source>
        <strain evidence="2">And28</strain>
    </source>
</reference>
<gene>
    <name evidence="2" type="ORF">ANDGO_04820</name>
</gene>